<evidence type="ECO:0000313" key="4">
    <source>
        <dbReference type="EMBL" id="RHN05205.1"/>
    </source>
</evidence>
<organism evidence="3 6">
    <name type="scientific">Roseburia intestinalis</name>
    <dbReference type="NCBI Taxonomy" id="166486"/>
    <lineage>
        <taxon>Bacteria</taxon>
        <taxon>Bacillati</taxon>
        <taxon>Bacillota</taxon>
        <taxon>Clostridia</taxon>
        <taxon>Lachnospirales</taxon>
        <taxon>Lachnospiraceae</taxon>
        <taxon>Roseburia</taxon>
    </lineage>
</organism>
<evidence type="ECO:0000256" key="2">
    <source>
        <dbReference type="SAM" id="Phobius"/>
    </source>
</evidence>
<dbReference type="Gene3D" id="3.40.50.1110">
    <property type="entry name" value="SGNH hydrolase"/>
    <property type="match status" value="1"/>
</dbReference>
<evidence type="ECO:0008006" key="7">
    <source>
        <dbReference type="Google" id="ProtNLM"/>
    </source>
</evidence>
<keyword evidence="2" id="KW-1133">Transmembrane helix</keyword>
<feature type="compositionally biased region" description="Polar residues" evidence="1">
    <location>
        <begin position="71"/>
        <end position="98"/>
    </location>
</feature>
<dbReference type="AlphaFoldDB" id="A0A3R6ADP8"/>
<evidence type="ECO:0000313" key="5">
    <source>
        <dbReference type="Proteomes" id="UP000283586"/>
    </source>
</evidence>
<keyword evidence="2" id="KW-0472">Membrane</keyword>
<feature type="transmembrane region" description="Helical" evidence="2">
    <location>
        <begin position="14"/>
        <end position="31"/>
    </location>
</feature>
<evidence type="ECO:0000313" key="6">
    <source>
        <dbReference type="Proteomes" id="UP000284465"/>
    </source>
</evidence>
<gene>
    <name evidence="3" type="ORF">DW927_19285</name>
    <name evidence="4" type="ORF">DWZ31_15235</name>
</gene>
<feature type="region of interest" description="Disordered" evidence="1">
    <location>
        <begin position="46"/>
        <end position="148"/>
    </location>
</feature>
<evidence type="ECO:0000313" key="3">
    <source>
        <dbReference type="EMBL" id="RHA61460.1"/>
    </source>
</evidence>
<dbReference type="EMBL" id="QSFP01000041">
    <property type="protein sequence ID" value="RHA61460.1"/>
    <property type="molecule type" value="Genomic_DNA"/>
</dbReference>
<proteinExistence type="predicted"/>
<dbReference type="Proteomes" id="UP000283586">
    <property type="component" value="Unassembled WGS sequence"/>
</dbReference>
<feature type="compositionally biased region" description="Low complexity" evidence="1">
    <location>
        <begin position="48"/>
        <end position="60"/>
    </location>
</feature>
<dbReference type="InterPro" id="IPR036514">
    <property type="entry name" value="SGNH_hydro_sf"/>
</dbReference>
<dbReference type="EMBL" id="QRQN01000021">
    <property type="protein sequence ID" value="RHN05205.1"/>
    <property type="molecule type" value="Genomic_DNA"/>
</dbReference>
<comment type="caution">
    <text evidence="3">The sequence shown here is derived from an EMBL/GenBank/DDBJ whole genome shotgun (WGS) entry which is preliminary data.</text>
</comment>
<name>A0A3R6ADP8_9FIRM</name>
<dbReference type="SUPFAM" id="SSF52266">
    <property type="entry name" value="SGNH hydrolase"/>
    <property type="match status" value="1"/>
</dbReference>
<feature type="compositionally biased region" description="Basic and acidic residues" evidence="1">
    <location>
        <begin position="99"/>
        <end position="122"/>
    </location>
</feature>
<protein>
    <recommendedName>
        <fullName evidence="7">SGNH/GDSL hydrolase family protein</fullName>
    </recommendedName>
</protein>
<reference evidence="5 6" key="1">
    <citation type="submission" date="2018-08" db="EMBL/GenBank/DDBJ databases">
        <title>A genome reference for cultivated species of the human gut microbiota.</title>
        <authorList>
            <person name="Zou Y."/>
            <person name="Xue W."/>
            <person name="Luo G."/>
        </authorList>
    </citation>
    <scope>NUCLEOTIDE SEQUENCE [LARGE SCALE GENOMIC DNA]</scope>
    <source>
        <strain evidence="4 5">AF31-21AC</strain>
        <strain evidence="3 6">AM43-11</strain>
    </source>
</reference>
<evidence type="ECO:0000256" key="1">
    <source>
        <dbReference type="SAM" id="MobiDB-lite"/>
    </source>
</evidence>
<sequence>MIYAENVKYMKKKIARILICVLIIICGWNVMVREWNQAGKTDSEYKENNANARAQSANSQDVSLEDDLQETETSLQHSGSNNRSENENITGNSGNSSGKNERDDEKADADDSIKTDVTKNETDIADNQVNGDMEIKNEPAEEEPTEDPYEYETGYIFLGDSRFYLMNEECKIEDVPNFFVVSCPGMGYAWLADTAFPKVQSLQRQHTEIKNWIVICGLGVNDLTSIRSYLNKYRRWPESSKLYLLSVNPTKSGAPVRCNNQRIEAFNNRIKKVENATYIDCYRYLTNLGFGTKGDGLHYDAPTNWAIYSYILEKLNKDAGGDPVTETECQAKAKKFEKQLSQKNY</sequence>
<keyword evidence="2" id="KW-0812">Transmembrane</keyword>
<accession>A0A3R6ADP8</accession>
<dbReference type="Proteomes" id="UP000284465">
    <property type="component" value="Unassembled WGS sequence"/>
</dbReference>